<feature type="compositionally biased region" description="Basic and acidic residues" evidence="11">
    <location>
        <begin position="59"/>
        <end position="69"/>
    </location>
</feature>
<dbReference type="SMART" id="SM00504">
    <property type="entry name" value="Ubox"/>
    <property type="match status" value="1"/>
</dbReference>
<dbReference type="GO" id="GO:0000209">
    <property type="term" value="P:protein polyubiquitination"/>
    <property type="evidence" value="ECO:0007669"/>
    <property type="project" value="TreeGrafter"/>
</dbReference>
<evidence type="ECO:0000256" key="11">
    <source>
        <dbReference type="SAM" id="MobiDB-lite"/>
    </source>
</evidence>
<comment type="caution">
    <text evidence="13">The sequence shown here is derived from an EMBL/GenBank/DDBJ whole genome shotgun (WGS) entry which is preliminary data.</text>
</comment>
<evidence type="ECO:0000256" key="5">
    <source>
        <dbReference type="ARBA" id="ARBA00007434"/>
    </source>
</evidence>
<keyword evidence="8" id="KW-0833">Ubl conjugation pathway</keyword>
<evidence type="ECO:0000256" key="8">
    <source>
        <dbReference type="ARBA" id="ARBA00022786"/>
    </source>
</evidence>
<evidence type="ECO:0000256" key="4">
    <source>
        <dbReference type="ARBA" id="ARBA00004906"/>
    </source>
</evidence>
<dbReference type="UniPathway" id="UPA00143"/>
<evidence type="ECO:0000313" key="13">
    <source>
        <dbReference type="EMBL" id="KXX77196.1"/>
    </source>
</evidence>
<feature type="compositionally biased region" description="Polar residues" evidence="11">
    <location>
        <begin position="90"/>
        <end position="104"/>
    </location>
</feature>
<reference evidence="13 14" key="1">
    <citation type="journal article" date="2016" name="Genome Announc.">
        <title>Genome Sequence of Madurella mycetomatis mm55, Isolated from a Human Mycetoma Case in Sudan.</title>
        <authorList>
            <person name="Smit S."/>
            <person name="Derks M.F."/>
            <person name="Bervoets S."/>
            <person name="Fahal A."/>
            <person name="van Leeuwen W."/>
            <person name="van Belkum A."/>
            <person name="van de Sande W.W."/>
        </authorList>
    </citation>
    <scope>NUCLEOTIDE SEQUENCE [LARGE SCALE GENOMIC DNA]</scope>
    <source>
        <strain evidence="14">mm55</strain>
    </source>
</reference>
<keyword evidence="9" id="KW-0697">Rotamase</keyword>
<dbReference type="GO" id="GO:0003755">
    <property type="term" value="F:peptidyl-prolyl cis-trans isomerase activity"/>
    <property type="evidence" value="ECO:0007669"/>
    <property type="project" value="UniProtKB-KW"/>
</dbReference>
<comment type="pathway">
    <text evidence="4">Protein modification; protein ubiquitination.</text>
</comment>
<dbReference type="OrthoDB" id="20295at2759"/>
<dbReference type="Gene3D" id="3.30.40.10">
    <property type="entry name" value="Zinc/RING finger domain, C3HC4 (zinc finger)"/>
    <property type="match status" value="1"/>
</dbReference>
<feature type="region of interest" description="Disordered" evidence="11">
    <location>
        <begin position="1"/>
        <end position="129"/>
    </location>
</feature>
<evidence type="ECO:0000259" key="12">
    <source>
        <dbReference type="PROSITE" id="PS51698"/>
    </source>
</evidence>
<dbReference type="InterPro" id="IPR003613">
    <property type="entry name" value="Ubox_domain"/>
</dbReference>
<dbReference type="PANTHER" id="PTHR13931">
    <property type="entry name" value="UBIQUITINATION FACTOR E4"/>
    <property type="match status" value="1"/>
</dbReference>
<evidence type="ECO:0000256" key="3">
    <source>
        <dbReference type="ARBA" id="ARBA00004496"/>
    </source>
</evidence>
<comment type="similarity">
    <text evidence="5">Belongs to the ubiquitin conjugation factor E4 family.</text>
</comment>
<sequence length="1086" mass="122799">MDPNEQPTAPEAPDQETMEQIRRRRLAKLGGPSTPAPSATGSPGTEAASASALSSPKPPETKAESKNAEKLPPIEARANTSARPAPPATPQSAGSITAGSTNTTAKRRASEVDGHSATAPPRKQTPLQREEAIEDYADRALGTIFRVTVDANRTTDNYGHKLIFLPNVSQELADEGAPLRLDAGRLEQIIMEAATEFQQDRPLFDYLLPCWKRVVKMLKVLRGPAPQKETLLKEARRLCFSNCIFALTMPELFGREPNPVHDTLVPYLLRDVENENGLCMEFFGEAVARLDDDDSIAPLFTKAMVDISSKLAAISMNDDYKPYVNALLTYSRFPPLLNALAQHPCFQMAQSAPGIEKNTILGPFFRISPLQPEVTTVYFSGPRTMDKGRIQTSQNALQMTLGAHQTDLRTIINAFIRASPQTRNKVLDWFAYIMNVNHKRRAIQVDPREVSSDGFMINVTVILDCLCEPFMDSTFSKVGRIDVNYFRRNPRIDIKEETKLNADQAQSDAFYATKVDGESNFITEVFFLTLAAHHYGSEATNSKMKNLDRDIKYYEKNIAMLEAERPKLINRPDQLRMLDEALKRHTAVLERAMALKFSIEGILLEQKMQSRSLQFMRYVTVWLLRVASQTDYTPDKPLRLPLPAEQPEAFKCLPEYALQDIVDNFKFVFRYIPQIILSAVGDEMIALCITFLESSEYIRNPYLKSSLVTLLSHGTWPTYHLKKGVLGDLMTNTKFANDYLLHAVMKFYIECESTGAHTQFYDKFNIRYEIFQVIKCIWSNDVYRQQLVQSSKTNRSFFVRFVNLLLNDATYVLDEGLSKFPKIHDLQNRLRDPTLSQQDREKTEEDLRTAEGQASSYMQLANETVSMMKLFTTTLSESFTMPEIVQRLAGMLDYNLDILTGPKSKTLKVENPEKYFFNPKTLLPELVDIYLNLGSSPAFIEAVAADGRSYKPSIMSMTAYILRSKHLKDEVDIQAWEALSAKFESAKESLDKAELDYDDAPPEFEDPIMGILMSDPVLLPSKHIVDRSTITQHLLSDPKDPYTRQPMTIDDVVPEEELRGRIEAWKAERREAARARAAEAMDTTEG</sequence>
<evidence type="ECO:0000256" key="1">
    <source>
        <dbReference type="ARBA" id="ARBA00000900"/>
    </source>
</evidence>
<protein>
    <submittedName>
        <fullName evidence="13">Ubiquitin conjugation factor E4</fullName>
    </submittedName>
</protein>
<dbReference type="Proteomes" id="UP000078237">
    <property type="component" value="Unassembled WGS sequence"/>
</dbReference>
<dbReference type="GO" id="GO:0005737">
    <property type="term" value="C:cytoplasm"/>
    <property type="evidence" value="ECO:0007669"/>
    <property type="project" value="UniProtKB-SubCell"/>
</dbReference>
<keyword evidence="6" id="KW-0963">Cytoplasm</keyword>
<keyword evidence="9" id="KW-0413">Isomerase</keyword>
<feature type="compositionally biased region" description="Low complexity" evidence="11">
    <location>
        <begin position="30"/>
        <end position="55"/>
    </location>
</feature>
<dbReference type="Pfam" id="PF10408">
    <property type="entry name" value="Ufd2P_core"/>
    <property type="match status" value="1"/>
</dbReference>
<evidence type="ECO:0000256" key="10">
    <source>
        <dbReference type="ARBA" id="ARBA00023242"/>
    </source>
</evidence>
<gene>
    <name evidence="13" type="ORF">MMYC01_207676</name>
</gene>
<comment type="catalytic activity">
    <reaction evidence="1">
        <text>S-ubiquitinyl-[E2 ubiquitin-conjugating enzyme]-L-cysteine + [acceptor protein]-L-lysine = [E2 ubiquitin-conjugating enzyme]-L-cysteine + N(6)-ubiquitinyl-[acceptor protein]-L-lysine.</text>
        <dbReference type="EC" id="2.3.2.27"/>
    </reaction>
</comment>
<dbReference type="InterPro" id="IPR045132">
    <property type="entry name" value="UBE4"/>
</dbReference>
<keyword evidence="10" id="KW-0539">Nucleus</keyword>
<dbReference type="InterPro" id="IPR019474">
    <property type="entry name" value="Ub_conjug_fac_E4_core"/>
</dbReference>
<evidence type="ECO:0000256" key="9">
    <source>
        <dbReference type="ARBA" id="ARBA00023110"/>
    </source>
</evidence>
<organism evidence="13 14">
    <name type="scientific">Madurella mycetomatis</name>
    <dbReference type="NCBI Taxonomy" id="100816"/>
    <lineage>
        <taxon>Eukaryota</taxon>
        <taxon>Fungi</taxon>
        <taxon>Dikarya</taxon>
        <taxon>Ascomycota</taxon>
        <taxon>Pezizomycotina</taxon>
        <taxon>Sordariomycetes</taxon>
        <taxon>Sordariomycetidae</taxon>
        <taxon>Sordariales</taxon>
        <taxon>Sordariales incertae sedis</taxon>
        <taxon>Madurella</taxon>
    </lineage>
</organism>
<dbReference type="GO" id="GO:0000151">
    <property type="term" value="C:ubiquitin ligase complex"/>
    <property type="evidence" value="ECO:0007669"/>
    <property type="project" value="InterPro"/>
</dbReference>
<proteinExistence type="inferred from homology"/>
<evidence type="ECO:0000256" key="2">
    <source>
        <dbReference type="ARBA" id="ARBA00004123"/>
    </source>
</evidence>
<accession>A0A175W0F2</accession>
<evidence type="ECO:0000256" key="7">
    <source>
        <dbReference type="ARBA" id="ARBA00022679"/>
    </source>
</evidence>
<comment type="subcellular location">
    <subcellularLocation>
        <location evidence="3">Cytoplasm</location>
    </subcellularLocation>
    <subcellularLocation>
        <location evidence="2">Nucleus</location>
    </subcellularLocation>
</comment>
<dbReference type="InterPro" id="IPR013083">
    <property type="entry name" value="Znf_RING/FYVE/PHD"/>
</dbReference>
<name>A0A175W0F2_9PEZI</name>
<dbReference type="SUPFAM" id="SSF57850">
    <property type="entry name" value="RING/U-box"/>
    <property type="match status" value="1"/>
</dbReference>
<dbReference type="FunFam" id="3.30.40.10:FF:000055">
    <property type="entry name" value="Ubiquitin conjugation factor e4 a"/>
    <property type="match status" value="1"/>
</dbReference>
<dbReference type="EMBL" id="LCTW02000173">
    <property type="protein sequence ID" value="KXX77196.1"/>
    <property type="molecule type" value="Genomic_DNA"/>
</dbReference>
<dbReference type="GO" id="GO:0005634">
    <property type="term" value="C:nucleus"/>
    <property type="evidence" value="ECO:0007669"/>
    <property type="project" value="UniProtKB-SubCell"/>
</dbReference>
<feature type="domain" description="U-box" evidence="12">
    <location>
        <begin position="999"/>
        <end position="1072"/>
    </location>
</feature>
<dbReference type="GO" id="GO:0006511">
    <property type="term" value="P:ubiquitin-dependent protein catabolic process"/>
    <property type="evidence" value="ECO:0007669"/>
    <property type="project" value="InterPro"/>
</dbReference>
<dbReference type="AlphaFoldDB" id="A0A175W0F2"/>
<evidence type="ECO:0000256" key="6">
    <source>
        <dbReference type="ARBA" id="ARBA00022490"/>
    </source>
</evidence>
<keyword evidence="14" id="KW-1185">Reference proteome</keyword>
<dbReference type="PANTHER" id="PTHR13931:SF2">
    <property type="entry name" value="UBIQUITIN CONJUGATION FACTOR E4 B"/>
    <property type="match status" value="1"/>
</dbReference>
<dbReference type="Pfam" id="PF04564">
    <property type="entry name" value="U-box"/>
    <property type="match status" value="1"/>
</dbReference>
<evidence type="ECO:0000313" key="14">
    <source>
        <dbReference type="Proteomes" id="UP000078237"/>
    </source>
</evidence>
<dbReference type="STRING" id="100816.A0A175W0F2"/>
<keyword evidence="7" id="KW-0808">Transferase</keyword>
<dbReference type="GO" id="GO:0036503">
    <property type="term" value="P:ERAD pathway"/>
    <property type="evidence" value="ECO:0007669"/>
    <property type="project" value="InterPro"/>
</dbReference>
<dbReference type="VEuPathDB" id="FungiDB:MMYC01_207676"/>
<dbReference type="GO" id="GO:0034450">
    <property type="term" value="F:ubiquitin-ubiquitin ligase activity"/>
    <property type="evidence" value="ECO:0007669"/>
    <property type="project" value="InterPro"/>
</dbReference>
<dbReference type="PROSITE" id="PS51698">
    <property type="entry name" value="U_BOX"/>
    <property type="match status" value="1"/>
</dbReference>